<dbReference type="Gene3D" id="3.40.50.1820">
    <property type="entry name" value="alpha/beta hydrolase"/>
    <property type="match status" value="1"/>
</dbReference>
<dbReference type="KEGG" id="hoh:Hoch_1254"/>
<dbReference type="eggNOG" id="COG0412">
    <property type="taxonomic scope" value="Bacteria"/>
</dbReference>
<dbReference type="GO" id="GO:0016787">
    <property type="term" value="F:hydrolase activity"/>
    <property type="evidence" value="ECO:0007669"/>
    <property type="project" value="UniProtKB-KW"/>
</dbReference>
<dbReference type="OrthoDB" id="9782215at2"/>
<keyword evidence="2" id="KW-0378">Hydrolase</keyword>
<proteinExistence type="predicted"/>
<dbReference type="Pfam" id="PF01738">
    <property type="entry name" value="DLH"/>
    <property type="match status" value="1"/>
</dbReference>
<dbReference type="InterPro" id="IPR002925">
    <property type="entry name" value="Dienelactn_hydro"/>
</dbReference>
<dbReference type="RefSeq" id="WP_012826423.1">
    <property type="nucleotide sequence ID" value="NC_013440.1"/>
</dbReference>
<reference evidence="2 3" key="1">
    <citation type="journal article" date="2010" name="Stand. Genomic Sci.">
        <title>Complete genome sequence of Haliangium ochraceum type strain (SMP-2).</title>
        <authorList>
            <consortium name="US DOE Joint Genome Institute (JGI-PGF)"/>
            <person name="Ivanova N."/>
            <person name="Daum C."/>
            <person name="Lang E."/>
            <person name="Abt B."/>
            <person name="Kopitz M."/>
            <person name="Saunders E."/>
            <person name="Lapidus A."/>
            <person name="Lucas S."/>
            <person name="Glavina Del Rio T."/>
            <person name="Nolan M."/>
            <person name="Tice H."/>
            <person name="Copeland A."/>
            <person name="Cheng J.F."/>
            <person name="Chen F."/>
            <person name="Bruce D."/>
            <person name="Goodwin L."/>
            <person name="Pitluck S."/>
            <person name="Mavromatis K."/>
            <person name="Pati A."/>
            <person name="Mikhailova N."/>
            <person name="Chen A."/>
            <person name="Palaniappan K."/>
            <person name="Land M."/>
            <person name="Hauser L."/>
            <person name="Chang Y.J."/>
            <person name="Jeffries C.D."/>
            <person name="Detter J.C."/>
            <person name="Brettin T."/>
            <person name="Rohde M."/>
            <person name="Goker M."/>
            <person name="Bristow J."/>
            <person name="Markowitz V."/>
            <person name="Eisen J.A."/>
            <person name="Hugenholtz P."/>
            <person name="Kyrpides N.C."/>
            <person name="Klenk H.P."/>
        </authorList>
    </citation>
    <scope>NUCLEOTIDE SEQUENCE [LARGE SCALE GENOMIC DNA]</scope>
    <source>
        <strain evidence="3">DSM 14365 / CIP 107738 / JCM 11303 / AJ 13395 / SMP-2</strain>
    </source>
</reference>
<evidence type="ECO:0000313" key="2">
    <source>
        <dbReference type="EMBL" id="ACY13814.1"/>
    </source>
</evidence>
<accession>D0LTB9</accession>
<dbReference type="AlphaFoldDB" id="D0LTB9"/>
<organism evidence="2 3">
    <name type="scientific">Haliangium ochraceum (strain DSM 14365 / JCM 11303 / SMP-2)</name>
    <dbReference type="NCBI Taxonomy" id="502025"/>
    <lineage>
        <taxon>Bacteria</taxon>
        <taxon>Pseudomonadati</taxon>
        <taxon>Myxococcota</taxon>
        <taxon>Polyangia</taxon>
        <taxon>Haliangiales</taxon>
        <taxon>Kofleriaceae</taxon>
        <taxon>Haliangium</taxon>
    </lineage>
</organism>
<dbReference type="HOGENOM" id="CLU_086313_0_0_7"/>
<name>D0LTB9_HALO1</name>
<keyword evidence="3" id="KW-1185">Reference proteome</keyword>
<sequence>MSAEAAQVLKHYESFEFRHDRWTRRVYRRGTGPAVIIIHEMPGLHPLVVRFADRVADAGMSVFLPKLFGKPGKTASLGYATAEMLKAICVRREFSLWASDRSSPIVDWLRALARNAHEECGGAGVGALGMCFTGGFALAMMTEPAVVAPVLSQPSLPLLPGPGGRRRAAAIDASPAEIACARQRLESEDLKLLGLRFLGDPFVPDARFDFLKTTFGDRFEAIELDPAGAPRGITSTPHSVLTINLDDSDPDSPTKKTERRVIEFFSERLYRERGDDA</sequence>
<dbReference type="STRING" id="502025.Hoch_1254"/>
<feature type="domain" description="Dienelactone hydrolase" evidence="1">
    <location>
        <begin position="32"/>
        <end position="147"/>
    </location>
</feature>
<dbReference type="Proteomes" id="UP000001880">
    <property type="component" value="Chromosome"/>
</dbReference>
<evidence type="ECO:0000259" key="1">
    <source>
        <dbReference type="Pfam" id="PF01738"/>
    </source>
</evidence>
<dbReference type="SUPFAM" id="SSF53474">
    <property type="entry name" value="alpha/beta-Hydrolases"/>
    <property type="match status" value="1"/>
</dbReference>
<protein>
    <submittedName>
        <fullName evidence="2">Dienelactone hydrolase</fullName>
    </submittedName>
</protein>
<evidence type="ECO:0000313" key="3">
    <source>
        <dbReference type="Proteomes" id="UP000001880"/>
    </source>
</evidence>
<gene>
    <name evidence="2" type="ordered locus">Hoch_1254</name>
</gene>
<dbReference type="InterPro" id="IPR029058">
    <property type="entry name" value="AB_hydrolase_fold"/>
</dbReference>
<dbReference type="EMBL" id="CP001804">
    <property type="protein sequence ID" value="ACY13814.1"/>
    <property type="molecule type" value="Genomic_DNA"/>
</dbReference>